<proteinExistence type="inferred from homology"/>
<accession>A0A3A5H4G3</accession>
<dbReference type="Pfam" id="PF13458">
    <property type="entry name" value="Peripla_BP_6"/>
    <property type="match status" value="1"/>
</dbReference>
<dbReference type="InterPro" id="IPR028082">
    <property type="entry name" value="Peripla_BP_I"/>
</dbReference>
<dbReference type="Gene3D" id="3.40.50.2300">
    <property type="match status" value="2"/>
</dbReference>
<comment type="caution">
    <text evidence="4">The sequence shown here is derived from an EMBL/GenBank/DDBJ whole genome shotgun (WGS) entry which is preliminary data.</text>
</comment>
<keyword evidence="5" id="KW-1185">Reference proteome</keyword>
<evidence type="ECO:0000256" key="2">
    <source>
        <dbReference type="ARBA" id="ARBA00022729"/>
    </source>
</evidence>
<evidence type="ECO:0000256" key="1">
    <source>
        <dbReference type="ARBA" id="ARBA00010062"/>
    </source>
</evidence>
<dbReference type="Proteomes" id="UP000276542">
    <property type="component" value="Unassembled WGS sequence"/>
</dbReference>
<dbReference type="SUPFAM" id="SSF53822">
    <property type="entry name" value="Periplasmic binding protein-like I"/>
    <property type="match status" value="1"/>
</dbReference>
<gene>
    <name evidence="4" type="ORF">D4739_04875</name>
</gene>
<evidence type="ECO:0000313" key="4">
    <source>
        <dbReference type="EMBL" id="RJS45616.1"/>
    </source>
</evidence>
<reference evidence="5" key="1">
    <citation type="submission" date="2018-09" db="EMBL/GenBank/DDBJ databases">
        <authorList>
            <person name="Zhu H."/>
        </authorList>
    </citation>
    <scope>NUCLEOTIDE SEQUENCE [LARGE SCALE GENOMIC DNA]</scope>
    <source>
        <strain evidence="5">K1W22B-1</strain>
    </source>
</reference>
<dbReference type="PANTHER" id="PTHR47235">
    <property type="entry name" value="BLR6548 PROTEIN"/>
    <property type="match status" value="1"/>
</dbReference>
<feature type="domain" description="Leucine-binding protein" evidence="3">
    <location>
        <begin position="48"/>
        <end position="373"/>
    </location>
</feature>
<dbReference type="PROSITE" id="PS51257">
    <property type="entry name" value="PROKAR_LIPOPROTEIN"/>
    <property type="match status" value="1"/>
</dbReference>
<keyword evidence="2" id="KW-0732">Signal</keyword>
<evidence type="ECO:0000259" key="3">
    <source>
        <dbReference type="Pfam" id="PF13458"/>
    </source>
</evidence>
<dbReference type="InterPro" id="IPR028081">
    <property type="entry name" value="Leu-bd"/>
</dbReference>
<sequence length="421" mass="44260">MRFGAAASALALTLAVSGCGREDETTDAVPGVTSKACPKAVDDSKGCIYLGVLTDLTGVFKGVGVPFTQAQKDFWAKVNADGGIGDYEVDVVTNVKDTKYDTDTHAQMYQEIHEDVLAIAQSLGTAHTNTILPDAKDDEMIIGPASLGSNWIFEDNTIEVGTSYCAEAMNMVDHAVDTLKSKKVAVVHFPGDYGDDAMVGARIAAEERGIEFVDITTEPGQEKQGPVVATLLREKPNAVIIATSPTEMAAVVGGAAQQGLQVPFLGSIPTWNSLVLGTPAGPAITALYQQATSFPNWEDGGEGFEAMRAAAGETPPNDWYALGWAGSYVMQAVLEQAIEDDDLTRAGVLKAAQGLDGVDGDGSLPDGAGNYAADAQDRAVRVTQLNKVDPKAPSKVSVATEPFTGPTAEGYEFTKPCYELK</sequence>
<dbReference type="AlphaFoldDB" id="A0A3A5H4G3"/>
<name>A0A3A5H4G3_9ACTN</name>
<organism evidence="4 5">
    <name type="scientific">Nocardioides cavernaquae</name>
    <dbReference type="NCBI Taxonomy" id="2321396"/>
    <lineage>
        <taxon>Bacteria</taxon>
        <taxon>Bacillati</taxon>
        <taxon>Actinomycetota</taxon>
        <taxon>Actinomycetes</taxon>
        <taxon>Propionibacteriales</taxon>
        <taxon>Nocardioidaceae</taxon>
        <taxon>Nocardioides</taxon>
    </lineage>
</organism>
<protein>
    <submittedName>
        <fullName evidence="4">ABC transporter substrate-binding protein</fullName>
    </submittedName>
</protein>
<dbReference type="PANTHER" id="PTHR47235:SF1">
    <property type="entry name" value="BLR6548 PROTEIN"/>
    <property type="match status" value="1"/>
</dbReference>
<dbReference type="EMBL" id="QYRP01000002">
    <property type="protein sequence ID" value="RJS45616.1"/>
    <property type="molecule type" value="Genomic_DNA"/>
</dbReference>
<evidence type="ECO:0000313" key="5">
    <source>
        <dbReference type="Proteomes" id="UP000276542"/>
    </source>
</evidence>
<comment type="similarity">
    <text evidence="1">Belongs to the leucine-binding protein family.</text>
</comment>